<organism evidence="9 10">
    <name type="scientific">Motilimonas pumila</name>
    <dbReference type="NCBI Taxonomy" id="2303987"/>
    <lineage>
        <taxon>Bacteria</taxon>
        <taxon>Pseudomonadati</taxon>
        <taxon>Pseudomonadota</taxon>
        <taxon>Gammaproteobacteria</taxon>
        <taxon>Alteromonadales</taxon>
        <taxon>Alteromonadales genera incertae sedis</taxon>
        <taxon>Motilimonas</taxon>
    </lineage>
</organism>
<evidence type="ECO:0000313" key="9">
    <source>
        <dbReference type="EMBL" id="RJG42258.1"/>
    </source>
</evidence>
<evidence type="ECO:0000256" key="5">
    <source>
        <dbReference type="ARBA" id="ARBA00023239"/>
    </source>
</evidence>
<dbReference type="NCBIfam" id="TIGR00247">
    <property type="entry name" value="endolytic transglycosylase MltG"/>
    <property type="match status" value="1"/>
</dbReference>
<name>A0A418YCR0_9GAMM</name>
<evidence type="ECO:0000256" key="7">
    <source>
        <dbReference type="HAMAP-Rule" id="MF_02065"/>
    </source>
</evidence>
<evidence type="ECO:0000256" key="6">
    <source>
        <dbReference type="ARBA" id="ARBA00023316"/>
    </source>
</evidence>
<keyword evidence="2 7" id="KW-0812">Transmembrane</keyword>
<feature type="chain" id="PRO_5019097581" description="Endolytic murein transglycosylase" evidence="8">
    <location>
        <begin position="23"/>
        <end position="338"/>
    </location>
</feature>
<dbReference type="OrthoDB" id="9814591at2"/>
<dbReference type="GO" id="GO:0009252">
    <property type="term" value="P:peptidoglycan biosynthetic process"/>
    <property type="evidence" value="ECO:0007669"/>
    <property type="project" value="UniProtKB-UniRule"/>
</dbReference>
<dbReference type="PANTHER" id="PTHR30518">
    <property type="entry name" value="ENDOLYTIC MUREIN TRANSGLYCOSYLASE"/>
    <property type="match status" value="1"/>
</dbReference>
<keyword evidence="1 7" id="KW-1003">Cell membrane</keyword>
<feature type="signal peptide" evidence="8">
    <location>
        <begin position="1"/>
        <end position="22"/>
    </location>
</feature>
<keyword evidence="6 7" id="KW-0961">Cell wall biogenesis/degradation</keyword>
<dbReference type="RefSeq" id="WP_119911449.1">
    <property type="nucleotide sequence ID" value="NZ_QZCH01000019.1"/>
</dbReference>
<proteinExistence type="inferred from homology"/>
<evidence type="ECO:0000256" key="8">
    <source>
        <dbReference type="SAM" id="SignalP"/>
    </source>
</evidence>
<keyword evidence="5 7" id="KW-0456">Lyase</keyword>
<evidence type="ECO:0000256" key="1">
    <source>
        <dbReference type="ARBA" id="ARBA00022475"/>
    </source>
</evidence>
<comment type="catalytic activity">
    <reaction evidence="7">
        <text>a peptidoglycan chain = a peptidoglycan chain with N-acetyl-1,6-anhydromuramyl-[peptide] at the reducing end + a peptidoglycan chain with N-acetylglucosamine at the non-reducing end.</text>
        <dbReference type="EC" id="4.2.2.29"/>
    </reaction>
</comment>
<dbReference type="FunFam" id="3.30.160.60:FF:000242">
    <property type="entry name" value="Endolytic murein transglycosylase"/>
    <property type="match status" value="1"/>
</dbReference>
<dbReference type="Proteomes" id="UP000283255">
    <property type="component" value="Unassembled WGS sequence"/>
</dbReference>
<reference evidence="9 10" key="2">
    <citation type="submission" date="2019-01" db="EMBL/GenBank/DDBJ databases">
        <title>Motilimonas pumilus sp. nov., isolated from the gut of sea cucumber (Apostichopus japonicus).</title>
        <authorList>
            <person name="Wang F.-Q."/>
            <person name="Ren L.-H."/>
            <person name="Lin Y.-W."/>
            <person name="Sun G.-H."/>
            <person name="Du Z.-J."/>
            <person name="Zhao J.-X."/>
            <person name="Liu X.-J."/>
            <person name="Liu L.-J."/>
        </authorList>
    </citation>
    <scope>NUCLEOTIDE SEQUENCE [LARGE SCALE GENOMIC DNA]</scope>
    <source>
        <strain evidence="9 10">PLHSC7-2</strain>
    </source>
</reference>
<evidence type="ECO:0000256" key="4">
    <source>
        <dbReference type="ARBA" id="ARBA00023136"/>
    </source>
</evidence>
<protein>
    <recommendedName>
        <fullName evidence="7">Endolytic murein transglycosylase</fullName>
        <ecNumber evidence="7">4.2.2.29</ecNumber>
    </recommendedName>
    <alternativeName>
        <fullName evidence="7">Peptidoglycan lytic transglycosylase</fullName>
    </alternativeName>
    <alternativeName>
        <fullName evidence="7">Peptidoglycan polymerization terminase</fullName>
    </alternativeName>
</protein>
<comment type="function">
    <text evidence="7">Functions as a peptidoglycan terminase that cleaves nascent peptidoglycan strands endolytically to terminate their elongation.</text>
</comment>
<dbReference type="GO" id="GO:0008932">
    <property type="term" value="F:lytic endotransglycosylase activity"/>
    <property type="evidence" value="ECO:0007669"/>
    <property type="project" value="UniProtKB-UniRule"/>
</dbReference>
<keyword evidence="10" id="KW-1185">Reference proteome</keyword>
<dbReference type="InterPro" id="IPR003770">
    <property type="entry name" value="MLTG-like"/>
</dbReference>
<sequence>MLKKIFLSFLFLCLLAAAAAYFAWQQFQDYRAAAIVNVEQVFKVPSGTHYGQLERMLTEAGMLQATPIYTPYFYKAVGKLRPELTRLKSGNFKLEAGWTLEQVLAHIVSGKEYQFKITFVEGSTYKQWQQQIESTTGVTVTGGLDDEAALAESLGLRQNKLEGFLQPQTYFFAYDIKDVDIVKRAFNAQKDYLKQAWAERDPELPLETPYEALILASIIEKETGHAPERDTISSVFVNRMRVGMRLQTDPTVIYGMGERYKGNITKKDLREKTPYNTYTIDGLPPTPIAMPGVDAIHAALHPADTKYFYFVSKGNGQHYFSKNLKEHNRAVRKYILKR</sequence>
<keyword evidence="8" id="KW-0732">Signal</keyword>
<dbReference type="GO" id="GO:0071555">
    <property type="term" value="P:cell wall organization"/>
    <property type="evidence" value="ECO:0007669"/>
    <property type="project" value="UniProtKB-KW"/>
</dbReference>
<dbReference type="Gene3D" id="3.30.160.60">
    <property type="entry name" value="Classic Zinc Finger"/>
    <property type="match status" value="2"/>
</dbReference>
<dbReference type="AlphaFoldDB" id="A0A418YCR0"/>
<dbReference type="EC" id="4.2.2.29" evidence="7"/>
<dbReference type="PANTHER" id="PTHR30518:SF2">
    <property type="entry name" value="ENDOLYTIC MUREIN TRANSGLYCOSYLASE"/>
    <property type="match status" value="1"/>
</dbReference>
<comment type="similarity">
    <text evidence="7">Belongs to the transglycosylase MltG family.</text>
</comment>
<dbReference type="CDD" id="cd08010">
    <property type="entry name" value="MltG_like"/>
    <property type="match status" value="1"/>
</dbReference>
<accession>A0A418YCR0</accession>
<reference evidence="9 10" key="1">
    <citation type="submission" date="2018-09" db="EMBL/GenBank/DDBJ databases">
        <authorList>
            <person name="Wang F."/>
        </authorList>
    </citation>
    <scope>NUCLEOTIDE SEQUENCE [LARGE SCALE GENOMIC DNA]</scope>
    <source>
        <strain evidence="9 10">PLHSC7-2</strain>
    </source>
</reference>
<keyword evidence="4 7" id="KW-0472">Membrane</keyword>
<feature type="site" description="Important for catalytic activity" evidence="7">
    <location>
        <position position="222"/>
    </location>
</feature>
<evidence type="ECO:0000313" key="10">
    <source>
        <dbReference type="Proteomes" id="UP000283255"/>
    </source>
</evidence>
<dbReference type="EMBL" id="QZCH01000019">
    <property type="protein sequence ID" value="RJG42258.1"/>
    <property type="molecule type" value="Genomic_DNA"/>
</dbReference>
<gene>
    <name evidence="7 9" type="primary">mltG</name>
    <name evidence="9" type="ORF">D1Z90_14245</name>
</gene>
<evidence type="ECO:0000256" key="2">
    <source>
        <dbReference type="ARBA" id="ARBA00022692"/>
    </source>
</evidence>
<comment type="caution">
    <text evidence="9">The sequence shown here is derived from an EMBL/GenBank/DDBJ whole genome shotgun (WGS) entry which is preliminary data.</text>
</comment>
<dbReference type="GO" id="GO:0005886">
    <property type="term" value="C:plasma membrane"/>
    <property type="evidence" value="ECO:0007669"/>
    <property type="project" value="UniProtKB-UniRule"/>
</dbReference>
<keyword evidence="3 7" id="KW-1133">Transmembrane helix</keyword>
<dbReference type="HAMAP" id="MF_02065">
    <property type="entry name" value="MltG"/>
    <property type="match status" value="1"/>
</dbReference>
<dbReference type="Pfam" id="PF02618">
    <property type="entry name" value="YceG"/>
    <property type="match status" value="1"/>
</dbReference>
<keyword evidence="7" id="KW-0997">Cell inner membrane</keyword>
<evidence type="ECO:0000256" key="3">
    <source>
        <dbReference type="ARBA" id="ARBA00022989"/>
    </source>
</evidence>